<feature type="region of interest" description="Disordered" evidence="1">
    <location>
        <begin position="48"/>
        <end position="106"/>
    </location>
</feature>
<name>A0AAD7YWT1_MYTSE</name>
<dbReference type="EMBL" id="JARGEI010000004">
    <property type="protein sequence ID" value="KAJ8732550.1"/>
    <property type="molecule type" value="Genomic_DNA"/>
</dbReference>
<evidence type="ECO:0000313" key="3">
    <source>
        <dbReference type="Proteomes" id="UP001231518"/>
    </source>
</evidence>
<proteinExistence type="predicted"/>
<evidence type="ECO:0000256" key="1">
    <source>
        <dbReference type="SAM" id="MobiDB-lite"/>
    </source>
</evidence>
<feature type="compositionally biased region" description="Polar residues" evidence="1">
    <location>
        <begin position="153"/>
        <end position="162"/>
    </location>
</feature>
<sequence>MDDPDLYIDDLTDTSESESSEPSFPSSEEGPFKPNTPFVLELHDIRKDEPAMPPVPPTDSEPLMAAAQAKVKKHRRKKKASDAANMERRGSMSADSMSDASSVVPSATNVKEEFYDARESYHAIPENELPTIAQMVTQPEVVLDPKTPGEAASSEQGQQTPAAQKEPTPIIKPTSPP</sequence>
<feature type="compositionally biased region" description="Acidic residues" evidence="1">
    <location>
        <begin position="1"/>
        <end position="19"/>
    </location>
</feature>
<organism evidence="2 3">
    <name type="scientific">Mythimna separata</name>
    <name type="common">Oriental armyworm</name>
    <name type="synonym">Pseudaletia separata</name>
    <dbReference type="NCBI Taxonomy" id="271217"/>
    <lineage>
        <taxon>Eukaryota</taxon>
        <taxon>Metazoa</taxon>
        <taxon>Ecdysozoa</taxon>
        <taxon>Arthropoda</taxon>
        <taxon>Hexapoda</taxon>
        <taxon>Insecta</taxon>
        <taxon>Pterygota</taxon>
        <taxon>Neoptera</taxon>
        <taxon>Endopterygota</taxon>
        <taxon>Lepidoptera</taxon>
        <taxon>Glossata</taxon>
        <taxon>Ditrysia</taxon>
        <taxon>Noctuoidea</taxon>
        <taxon>Noctuidae</taxon>
        <taxon>Noctuinae</taxon>
        <taxon>Hadenini</taxon>
        <taxon>Mythimna</taxon>
    </lineage>
</organism>
<keyword evidence="3" id="KW-1185">Reference proteome</keyword>
<accession>A0AAD7YWT1</accession>
<feature type="compositionally biased region" description="Low complexity" evidence="1">
    <location>
        <begin position="20"/>
        <end position="29"/>
    </location>
</feature>
<dbReference type="Proteomes" id="UP001231518">
    <property type="component" value="Chromosome 6"/>
</dbReference>
<feature type="compositionally biased region" description="Basic residues" evidence="1">
    <location>
        <begin position="70"/>
        <end position="79"/>
    </location>
</feature>
<feature type="compositionally biased region" description="Low complexity" evidence="1">
    <location>
        <begin position="91"/>
        <end position="104"/>
    </location>
</feature>
<comment type="caution">
    <text evidence="2">The sequence shown here is derived from an EMBL/GenBank/DDBJ whole genome shotgun (WGS) entry which is preliminary data.</text>
</comment>
<dbReference type="AlphaFoldDB" id="A0AAD7YWT1"/>
<protein>
    <submittedName>
        <fullName evidence="2">Uncharacterized protein</fullName>
    </submittedName>
</protein>
<reference evidence="2" key="1">
    <citation type="submission" date="2023-03" db="EMBL/GenBank/DDBJ databases">
        <title>Chromosome-level genomes of two armyworms, Mythimna separata and Mythimna loreyi, provide insights into the biosynthesis and reception of sex pheromones.</title>
        <authorList>
            <person name="Zhao H."/>
        </authorList>
    </citation>
    <scope>NUCLEOTIDE SEQUENCE</scope>
    <source>
        <strain evidence="2">BeijingLab</strain>
        <tissue evidence="2">Pupa</tissue>
    </source>
</reference>
<gene>
    <name evidence="2" type="ORF">PYW07_015149</name>
</gene>
<evidence type="ECO:0000313" key="2">
    <source>
        <dbReference type="EMBL" id="KAJ8732550.1"/>
    </source>
</evidence>
<feature type="region of interest" description="Disordered" evidence="1">
    <location>
        <begin position="125"/>
        <end position="177"/>
    </location>
</feature>
<feature type="region of interest" description="Disordered" evidence="1">
    <location>
        <begin position="1"/>
        <end position="36"/>
    </location>
</feature>